<evidence type="ECO:0000313" key="3">
    <source>
        <dbReference type="Proteomes" id="UP000321595"/>
    </source>
</evidence>
<dbReference type="KEGG" id="bbae:FRD01_23905"/>
<protein>
    <recommendedName>
        <fullName evidence="4">Outer membrane protein beta-barrel domain-containing protein</fullName>
    </recommendedName>
</protein>
<evidence type="ECO:0000256" key="1">
    <source>
        <dbReference type="SAM" id="SignalP"/>
    </source>
</evidence>
<gene>
    <name evidence="2" type="ORF">FRD01_23905</name>
</gene>
<keyword evidence="1" id="KW-0732">Signal</keyword>
<dbReference type="AlphaFoldDB" id="A0A5B8XX93"/>
<evidence type="ECO:0000313" key="2">
    <source>
        <dbReference type="EMBL" id="QED30220.1"/>
    </source>
</evidence>
<dbReference type="RefSeq" id="WP_146963722.1">
    <property type="nucleotide sequence ID" value="NZ_CP042467.1"/>
</dbReference>
<proteinExistence type="predicted"/>
<feature type="chain" id="PRO_5022704726" description="Outer membrane protein beta-barrel domain-containing protein" evidence="1">
    <location>
        <begin position="20"/>
        <end position="227"/>
    </location>
</feature>
<sequence>MLRLIVFASLLILSQDAFAQSSIGVSGNFFFEDSDLSGEQQVSVQTNDESFAYVADDFLNATLYYLQPFKESGRIGGALTYYGDHIAEIPQEGDEDPEYYDFGHLIELVVRAEWLIGVTESIDLIAGAQAGIPILFPGGDFQDEIDDLKDQQASVWDLPRTGFVVGPLLSARYKYHDSLYFRADIGIKYEKIFLFNTTEEVQGVPFRKDWTLTTVRTEIGLALEVDL</sequence>
<organism evidence="2 3">
    <name type="scientific">Microvenator marinus</name>
    <dbReference type="NCBI Taxonomy" id="2600177"/>
    <lineage>
        <taxon>Bacteria</taxon>
        <taxon>Deltaproteobacteria</taxon>
        <taxon>Bradymonadales</taxon>
        <taxon>Microvenatoraceae</taxon>
        <taxon>Microvenator</taxon>
    </lineage>
</organism>
<dbReference type="Proteomes" id="UP000321595">
    <property type="component" value="Chromosome"/>
</dbReference>
<dbReference type="OrthoDB" id="5496113at2"/>
<name>A0A5B8XX93_9DELT</name>
<evidence type="ECO:0008006" key="4">
    <source>
        <dbReference type="Google" id="ProtNLM"/>
    </source>
</evidence>
<feature type="signal peptide" evidence="1">
    <location>
        <begin position="1"/>
        <end position="19"/>
    </location>
</feature>
<reference evidence="2 3" key="1">
    <citation type="submission" date="2019-08" db="EMBL/GenBank/DDBJ databases">
        <authorList>
            <person name="Liang Q."/>
        </authorList>
    </citation>
    <scope>NUCLEOTIDE SEQUENCE [LARGE SCALE GENOMIC DNA]</scope>
    <source>
        <strain evidence="2 3">V1718</strain>
    </source>
</reference>
<dbReference type="EMBL" id="CP042467">
    <property type="protein sequence ID" value="QED30220.1"/>
    <property type="molecule type" value="Genomic_DNA"/>
</dbReference>
<accession>A0A5B8XX93</accession>
<keyword evidence="3" id="KW-1185">Reference proteome</keyword>